<keyword evidence="2" id="KW-1185">Reference proteome</keyword>
<comment type="caution">
    <text evidence="1">The sequence shown here is derived from an EMBL/GenBank/DDBJ whole genome shotgun (WGS) entry which is preliminary data.</text>
</comment>
<gene>
    <name evidence="1" type="ORF">IFR04_012330</name>
</gene>
<proteinExistence type="predicted"/>
<sequence>MPKRPRGPNYSRGKHAIRRDRQEILQLKDKILELAESLRLPKKKQIKAIKEYLSRVEKVSCSNSLLNSVLIEWGVNEPPKRNPRKPAAPKLSRPTVLLPFKEDILRWNGQGLDASEIRARLHQKFNKDVRVTNIENVLAIWSPNLEDGEALPASWRPIEEQPRPKEFPTIPLLPANVLLQNELQILKQGIQELYLRAPAPQTNPTGDWPERIANALCLDGTIQGIMVKEKLQPGHHWDMNRVLDPLWILGLYLPGSYQHPNIDNEVKIISVVNAWTPAILRITSCRLSEWLNNAMEDALLRFTDDCFVPALSLRPVTSPASCIEKLLDQAKRESTALKLKVGVGKVLKRLPSNNLNLPGCQDLLQCLEDGFEQPSVLDSFTADVTRRLDCLEQASVALAELPPLTDEDMATLLEERSTTAEAQRIAGEKNGTDNGQRAEYGRMYLVLEKYARKKITPQPKVFCKWSCPTGGPLMGNPPARFDEGYWSSFDKLGQHDFGGKYAQERSAEFPPSTAVNDTQNYKRCIRYLDLLLETQTVEEKADYDVIVERMAALSSRSFEKTGPCVPWSSNVRDDNWWHIRRLVQMLVQRYALEHEMSMLVERRLMLVFAAIEGGYTEAVLWLIPLEGLLKGFSRYISMRNNTHNLPSETELAIQQELLRELTTFCHGLAATNLILRFHVMDPRSSSKSRMPKDMNLAWYTMVFNVKSACHLRSCHRLLPHPRLTSEKCERGALLVSIGTDDARTGSSRARSFISTDRGRGGIYPCLVSWHFYREPHPALLSAFLWFAGIYHKACKALRGKFKENF</sequence>
<evidence type="ECO:0000313" key="1">
    <source>
        <dbReference type="EMBL" id="KAG4414529.1"/>
    </source>
</evidence>
<dbReference type="AlphaFoldDB" id="A0A8H7T3H5"/>
<accession>A0A8H7T3H5</accession>
<protein>
    <submittedName>
        <fullName evidence="1">Uncharacterized protein</fullName>
    </submittedName>
</protein>
<name>A0A8H7T3H5_9HELO</name>
<dbReference type="Proteomes" id="UP000664132">
    <property type="component" value="Unassembled WGS sequence"/>
</dbReference>
<dbReference type="EMBL" id="JAFJYH010000260">
    <property type="protein sequence ID" value="KAG4414529.1"/>
    <property type="molecule type" value="Genomic_DNA"/>
</dbReference>
<organism evidence="1 2">
    <name type="scientific">Cadophora malorum</name>
    <dbReference type="NCBI Taxonomy" id="108018"/>
    <lineage>
        <taxon>Eukaryota</taxon>
        <taxon>Fungi</taxon>
        <taxon>Dikarya</taxon>
        <taxon>Ascomycota</taxon>
        <taxon>Pezizomycotina</taxon>
        <taxon>Leotiomycetes</taxon>
        <taxon>Helotiales</taxon>
        <taxon>Ploettnerulaceae</taxon>
        <taxon>Cadophora</taxon>
    </lineage>
</organism>
<dbReference type="OrthoDB" id="3559239at2759"/>
<reference evidence="1" key="1">
    <citation type="submission" date="2021-02" db="EMBL/GenBank/DDBJ databases">
        <title>Genome sequence Cadophora malorum strain M34.</title>
        <authorList>
            <person name="Stefanovic E."/>
            <person name="Vu D."/>
            <person name="Scully C."/>
            <person name="Dijksterhuis J."/>
            <person name="Roader J."/>
            <person name="Houbraken J."/>
        </authorList>
    </citation>
    <scope>NUCLEOTIDE SEQUENCE</scope>
    <source>
        <strain evidence="1">M34</strain>
    </source>
</reference>
<evidence type="ECO:0000313" key="2">
    <source>
        <dbReference type="Proteomes" id="UP000664132"/>
    </source>
</evidence>